<sequence>MEILVMIAIAAATLGLIWLIVREPIAPKVFERPTVPLSAFAKQMAEAEDAEEARLAVGLLPKKADIRPQSFSKQVERPVEKPVDKPKPKSYSSSSSRSSSGGSSYSSRSDDSYSSYSSWGGDSSSSSSSSSCDSSSSSSSSSSCD</sequence>
<proteinExistence type="predicted"/>
<reference evidence="2" key="1">
    <citation type="submission" date="2020-10" db="EMBL/GenBank/DDBJ databases">
        <authorList>
            <person name="Ni P."/>
        </authorList>
    </citation>
    <scope>NUCLEOTIDE SEQUENCE</scope>
</reference>
<evidence type="ECO:0000256" key="1">
    <source>
        <dbReference type="SAM" id="MobiDB-lite"/>
    </source>
</evidence>
<protein>
    <submittedName>
        <fullName evidence="2">Uncharacterized protein</fullName>
    </submittedName>
</protein>
<evidence type="ECO:0000313" key="3">
    <source>
        <dbReference type="Proteomes" id="UP000605974"/>
    </source>
</evidence>
<feature type="region of interest" description="Disordered" evidence="1">
    <location>
        <begin position="67"/>
        <end position="145"/>
    </location>
</feature>
<name>A0A7S7YBU4_9CAUD</name>
<evidence type="ECO:0000313" key="2">
    <source>
        <dbReference type="EMBL" id="QPB10452.1"/>
    </source>
</evidence>
<feature type="compositionally biased region" description="Low complexity" evidence="1">
    <location>
        <begin position="89"/>
        <end position="145"/>
    </location>
</feature>
<dbReference type="Proteomes" id="UP000605974">
    <property type="component" value="Segment"/>
</dbReference>
<gene>
    <name evidence="2" type="ORF">PN09_031</name>
</gene>
<keyword evidence="3" id="KW-1185">Reference proteome</keyword>
<accession>A0A7S7YBU4</accession>
<dbReference type="EMBL" id="MW175491">
    <property type="protein sequence ID" value="QPB10452.1"/>
    <property type="molecule type" value="Genomic_DNA"/>
</dbReference>
<organism evidence="2 3">
    <name type="scientific">Pseudomonas phage PN09</name>
    <dbReference type="NCBI Taxonomy" id="2782564"/>
    <lineage>
        <taxon>Viruses</taxon>
        <taxon>Duplodnaviria</taxon>
        <taxon>Heunggongvirae</taxon>
        <taxon>Uroviricota</taxon>
        <taxon>Caudoviricetes</taxon>
        <taxon>Vandenendeviridae</taxon>
        <taxon>Gorskivirinae</taxon>
        <taxon>Otagovirus</taxon>
        <taxon>Otagovirus PN09</taxon>
    </lineage>
</organism>
<feature type="compositionally biased region" description="Basic and acidic residues" evidence="1">
    <location>
        <begin position="74"/>
        <end position="87"/>
    </location>
</feature>